<dbReference type="Proteomes" id="UP001341840">
    <property type="component" value="Unassembled WGS sequence"/>
</dbReference>
<organism evidence="1 2">
    <name type="scientific">Stylosanthes scabra</name>
    <dbReference type="NCBI Taxonomy" id="79078"/>
    <lineage>
        <taxon>Eukaryota</taxon>
        <taxon>Viridiplantae</taxon>
        <taxon>Streptophyta</taxon>
        <taxon>Embryophyta</taxon>
        <taxon>Tracheophyta</taxon>
        <taxon>Spermatophyta</taxon>
        <taxon>Magnoliopsida</taxon>
        <taxon>eudicotyledons</taxon>
        <taxon>Gunneridae</taxon>
        <taxon>Pentapetalae</taxon>
        <taxon>rosids</taxon>
        <taxon>fabids</taxon>
        <taxon>Fabales</taxon>
        <taxon>Fabaceae</taxon>
        <taxon>Papilionoideae</taxon>
        <taxon>50 kb inversion clade</taxon>
        <taxon>dalbergioids sensu lato</taxon>
        <taxon>Dalbergieae</taxon>
        <taxon>Pterocarpus clade</taxon>
        <taxon>Stylosanthes</taxon>
    </lineage>
</organism>
<comment type="caution">
    <text evidence="1">The sequence shown here is derived from an EMBL/GenBank/DDBJ whole genome shotgun (WGS) entry which is preliminary data.</text>
</comment>
<protein>
    <submittedName>
        <fullName evidence="1">Uncharacterized protein</fullName>
    </submittedName>
</protein>
<accession>A0ABU6RNR3</accession>
<dbReference type="EMBL" id="JASCZI010031011">
    <property type="protein sequence ID" value="MED6125665.1"/>
    <property type="molecule type" value="Genomic_DNA"/>
</dbReference>
<keyword evidence="2" id="KW-1185">Reference proteome</keyword>
<evidence type="ECO:0000313" key="2">
    <source>
        <dbReference type="Proteomes" id="UP001341840"/>
    </source>
</evidence>
<proteinExistence type="predicted"/>
<name>A0ABU6RNR3_9FABA</name>
<reference evidence="1 2" key="1">
    <citation type="journal article" date="2023" name="Plants (Basel)">
        <title>Bridging the Gap: Combining Genomics and Transcriptomics Approaches to Understand Stylosanthes scabra, an Orphan Legume from the Brazilian Caatinga.</title>
        <authorList>
            <person name="Ferreira-Neto J.R.C."/>
            <person name="da Silva M.D."/>
            <person name="Binneck E."/>
            <person name="de Melo N.F."/>
            <person name="da Silva R.H."/>
            <person name="de Melo A.L.T.M."/>
            <person name="Pandolfi V."/>
            <person name="Bustamante F.O."/>
            <person name="Brasileiro-Vidal A.C."/>
            <person name="Benko-Iseppon A.M."/>
        </authorList>
    </citation>
    <scope>NUCLEOTIDE SEQUENCE [LARGE SCALE GENOMIC DNA]</scope>
    <source>
        <tissue evidence="1">Leaves</tissue>
    </source>
</reference>
<evidence type="ECO:0000313" key="1">
    <source>
        <dbReference type="EMBL" id="MED6125665.1"/>
    </source>
</evidence>
<gene>
    <name evidence="1" type="ORF">PIB30_070744</name>
</gene>
<sequence>MSWGIIAEDPLPLLGCIGAYVGHQAGRWCSKQDHLAYFNPGYFGASRLFDLTGLMRSYGHSHPGGEGIHQRRTRKFLWVPYSALDMVGVVDPAILEERHMRVWRSVTALIYYGVIEWHQVDQVLP</sequence>